<evidence type="ECO:0008006" key="6">
    <source>
        <dbReference type="Google" id="ProtNLM"/>
    </source>
</evidence>
<evidence type="ECO:0000259" key="2">
    <source>
        <dbReference type="Pfam" id="PF00931"/>
    </source>
</evidence>
<dbReference type="NCBIfam" id="NF040586">
    <property type="entry name" value="FxSxx_TPR"/>
    <property type="match status" value="1"/>
</dbReference>
<sequence length="1137" mass="128150">MDCASALPLTLLAGTAAIGLLWWSHHRHTLASGQRAEVLPGRPAQDSQRGPHQGRVSEHGPRHGSAGPKRSARPPLEVLYPEPTDNKDYAFEIDIVAVHGLGSNVDWSWTWKDGDRHIHWLSGHDMLPAKVPKARIIAYNYDSRWHSNAPKTRLQLCGEELAHSIHSFRDGFRNQPVVFLGHSLGGLVIQHVRPNEAHLHTEEFSDLVQNTVGFISLGSPFRGTKMQRFADIAAQLMTLVGSQRSIIRDLAFDNETLRDKLQEFCQLCQRLSIPASCFFELYKTDYGKRYWVPGVFRGMVVEEESACVPGWDRFALQTDHLKMNKFSGPLDRSFIVVSNQIRAMCDNWKVQIEKRKCANRGHWLVPFGRNQDFVGRVSILEKLVEAVAPSTSNNDCQWIVVEGLGGIGKSQIAVEATFRIHEKHPECSVFWASAADAPSFENSYREIGRQLKIAGIDEPKTDVRRLVKRTLSQSSRDWILIVDNADDVELLFGRSGQLYDCLPFSYKGSILFTTRNHELAVKLGIYPRSIIRVVEMSTPEATAMILRSLNPEQQRDRQSIGELLGILTNLPLAIRQASAYLQKTGMEVAQYLNCCRSGNATFLELLSKDFGDRTRDIHARNPVASTWLISFRQISRDNQLAIQYLGYMSFLAERDIPGSLLTPCNDTLEGCEAIGTLRAFAFITKREGQPAYDMHRLVRLAMRAWLEEEGKTAACATAVMQQLDKTFPTPELENQAVWMKYLPHVSAALESEAYATDKLAVGNLFCKMASCHFLLGKYEAAEKTFRQALERMNRLRDVDHPSTLDCMNRLAAVIAKLGRLEEAESMHRRALEQQEKVLGPNDPQTLANKGNLAGVLFDLGRLEGVDSMLRDTLQRRIKVSGPTHPETLHCMNNLASICQHTGKYEEAEFMYQKTLERQEEVLRPDHPDILMSKNNLALVLWGLGKHDLAVSMLRWTIAARQRVLSSGHPDTLSSMCNLALLLRHLEKHEEAESIMRQTIEMGENNPGSDQRGTLYYMSTLAAMLADLNRYEEAESLYRQIVERQTAVLGWAHPDTLNSVNNLAAILELLDRHELAEAMLRGTLREVGSEHPSALTIMSNLAFVLHDLGRHQEAEAITGKLRADQTHLNEWRCSVESQ</sequence>
<organism evidence="4 5">
    <name type="scientific">Purpureocillium lilacinum</name>
    <name type="common">Paecilomyces lilacinus</name>
    <dbReference type="NCBI Taxonomy" id="33203"/>
    <lineage>
        <taxon>Eukaryota</taxon>
        <taxon>Fungi</taxon>
        <taxon>Dikarya</taxon>
        <taxon>Ascomycota</taxon>
        <taxon>Pezizomycotina</taxon>
        <taxon>Sordariomycetes</taxon>
        <taxon>Hypocreomycetidae</taxon>
        <taxon>Hypocreales</taxon>
        <taxon>Ophiocordycipitaceae</taxon>
        <taxon>Purpureocillium</taxon>
    </lineage>
</organism>
<dbReference type="Proteomes" id="UP001287286">
    <property type="component" value="Unassembled WGS sequence"/>
</dbReference>
<reference evidence="4 5" key="1">
    <citation type="journal article" date="2024" name="Microbiol. Resour. Announc.">
        <title>Genome annotations for the ascomycete fungi Trichoderma harzianum, Trichoderma aggressivum, and Purpureocillium lilacinum.</title>
        <authorList>
            <person name="Beijen E.P.W."/>
            <person name="Ohm R.A."/>
        </authorList>
    </citation>
    <scope>NUCLEOTIDE SEQUENCE [LARGE SCALE GENOMIC DNA]</scope>
    <source>
        <strain evidence="4 5">CBS 150709</strain>
    </source>
</reference>
<dbReference type="InterPro" id="IPR019734">
    <property type="entry name" value="TPR_rpt"/>
</dbReference>
<dbReference type="InterPro" id="IPR011990">
    <property type="entry name" value="TPR-like_helical_dom_sf"/>
</dbReference>
<protein>
    <recommendedName>
        <fullName evidence="6">NB-ARC domain-containing protein</fullName>
    </recommendedName>
</protein>
<dbReference type="SUPFAM" id="SSF53474">
    <property type="entry name" value="alpha/beta-Hydrolases"/>
    <property type="match status" value="1"/>
</dbReference>
<name>A0ABR0BFI9_PURLI</name>
<feature type="domain" description="NB-ARC" evidence="2">
    <location>
        <begin position="381"/>
        <end position="524"/>
    </location>
</feature>
<dbReference type="PANTHER" id="PTHR46082:SF6">
    <property type="entry name" value="AAA+ ATPASE DOMAIN-CONTAINING PROTEIN-RELATED"/>
    <property type="match status" value="1"/>
</dbReference>
<evidence type="ECO:0000313" key="4">
    <source>
        <dbReference type="EMBL" id="KAK4074417.1"/>
    </source>
</evidence>
<proteinExistence type="predicted"/>
<dbReference type="PANTHER" id="PTHR46082">
    <property type="entry name" value="ATP/GTP-BINDING PROTEIN-RELATED"/>
    <property type="match status" value="1"/>
</dbReference>
<dbReference type="Pfam" id="PF12697">
    <property type="entry name" value="Abhydrolase_6"/>
    <property type="match status" value="1"/>
</dbReference>
<dbReference type="Gene3D" id="1.25.40.10">
    <property type="entry name" value="Tetratricopeptide repeat domain"/>
    <property type="match status" value="2"/>
</dbReference>
<accession>A0ABR0BFI9</accession>
<dbReference type="InterPro" id="IPR000073">
    <property type="entry name" value="AB_hydrolase_1"/>
</dbReference>
<dbReference type="Pfam" id="PF00931">
    <property type="entry name" value="NB-ARC"/>
    <property type="match status" value="1"/>
</dbReference>
<evidence type="ECO:0000259" key="3">
    <source>
        <dbReference type="Pfam" id="PF12697"/>
    </source>
</evidence>
<evidence type="ECO:0000313" key="5">
    <source>
        <dbReference type="Proteomes" id="UP001287286"/>
    </source>
</evidence>
<dbReference type="Gene3D" id="3.40.50.1820">
    <property type="entry name" value="alpha/beta hydrolase"/>
    <property type="match status" value="1"/>
</dbReference>
<feature type="region of interest" description="Disordered" evidence="1">
    <location>
        <begin position="34"/>
        <end position="77"/>
    </location>
</feature>
<dbReference type="InterPro" id="IPR053137">
    <property type="entry name" value="NLR-like"/>
</dbReference>
<dbReference type="InterPro" id="IPR002182">
    <property type="entry name" value="NB-ARC"/>
</dbReference>
<dbReference type="SUPFAM" id="SSF48452">
    <property type="entry name" value="TPR-like"/>
    <property type="match status" value="2"/>
</dbReference>
<dbReference type="InterPro" id="IPR027417">
    <property type="entry name" value="P-loop_NTPase"/>
</dbReference>
<dbReference type="Pfam" id="PF13424">
    <property type="entry name" value="TPR_12"/>
    <property type="match status" value="3"/>
</dbReference>
<gene>
    <name evidence="4" type="ORF">Purlil1_12974</name>
</gene>
<dbReference type="Gene3D" id="3.40.50.300">
    <property type="entry name" value="P-loop containing nucleotide triphosphate hydrolases"/>
    <property type="match status" value="1"/>
</dbReference>
<dbReference type="SUPFAM" id="SSF52540">
    <property type="entry name" value="P-loop containing nucleoside triphosphate hydrolases"/>
    <property type="match status" value="1"/>
</dbReference>
<feature type="domain" description="AB hydrolase-1" evidence="3">
    <location>
        <begin position="95"/>
        <end position="238"/>
    </location>
</feature>
<dbReference type="SMART" id="SM00028">
    <property type="entry name" value="TPR"/>
    <property type="match status" value="6"/>
</dbReference>
<keyword evidence="5" id="KW-1185">Reference proteome</keyword>
<evidence type="ECO:0000256" key="1">
    <source>
        <dbReference type="SAM" id="MobiDB-lite"/>
    </source>
</evidence>
<dbReference type="Pfam" id="PF13374">
    <property type="entry name" value="TPR_10"/>
    <property type="match status" value="3"/>
</dbReference>
<dbReference type="InterPro" id="IPR029058">
    <property type="entry name" value="AB_hydrolase_fold"/>
</dbReference>
<dbReference type="EMBL" id="JAWRVI010000152">
    <property type="protein sequence ID" value="KAK4074417.1"/>
    <property type="molecule type" value="Genomic_DNA"/>
</dbReference>
<comment type="caution">
    <text evidence="4">The sequence shown here is derived from an EMBL/GenBank/DDBJ whole genome shotgun (WGS) entry which is preliminary data.</text>
</comment>